<evidence type="ECO:0000256" key="3">
    <source>
        <dbReference type="SAM" id="Phobius"/>
    </source>
</evidence>
<evidence type="ECO:0000256" key="2">
    <source>
        <dbReference type="ARBA" id="ARBA00023169"/>
    </source>
</evidence>
<dbReference type="GO" id="GO:0000271">
    <property type="term" value="P:polysaccharide biosynthetic process"/>
    <property type="evidence" value="ECO:0007669"/>
    <property type="project" value="UniProtKB-KW"/>
</dbReference>
<sequence>MTYQVNIDTSPIQSKSDLPICREVLGRRIDNLYTREAISRILAPGRRHVAFLNAHCANVASQDDMYAAALERADMVLSDGIGVEMAAKMQGSRIRENLNGTDFVPKLLIEAAKRGQSVYLLGGKPGTADAAAMELQRRIPGLQVAGTRDGYNGAEDRSAVKAINQSGAKILLVAMGVPLQELWIDRNFDGLKAKVCISVGGLFDFLAGNVSRAPVWVRQARAEWVWRLMMEPRRMAKRYLVGNLTFLARAAVWPYLQSSAERKTKRGLDIVLSAGALLALGPVLLVIMALIRLESKGSPIFKQVRVGENGRRFTLYKLRSMAMDSEEKRAALLATSDRDGVCFKSKADPRITRIGRFIRRYSLDELPQIFNVLKGDMSIVGPRPALPEEVAAYPEKAKGRLAVKPGLTGIWQVSGRADIGFDQMIDMDLAYVRSRTLLLDAVLIMATFRAVLTGRGAY</sequence>
<accession>A0A0P1IZZ2</accession>
<organism evidence="5 6">
    <name type="scientific">Cognatishimia activa</name>
    <dbReference type="NCBI Taxonomy" id="1715691"/>
    <lineage>
        <taxon>Bacteria</taxon>
        <taxon>Pseudomonadati</taxon>
        <taxon>Pseudomonadota</taxon>
        <taxon>Alphaproteobacteria</taxon>
        <taxon>Rhodobacterales</taxon>
        <taxon>Paracoccaceae</taxon>
        <taxon>Cognatishimia</taxon>
    </lineage>
</organism>
<keyword evidence="2" id="KW-0270">Exopolysaccharide synthesis</keyword>
<feature type="domain" description="Bacterial sugar transferase" evidence="4">
    <location>
        <begin position="265"/>
        <end position="452"/>
    </location>
</feature>
<keyword evidence="3" id="KW-0472">Membrane</keyword>
<dbReference type="PANTHER" id="PTHR30576">
    <property type="entry name" value="COLANIC BIOSYNTHESIS UDP-GLUCOSE LIPID CARRIER TRANSFERASE"/>
    <property type="match status" value="1"/>
</dbReference>
<keyword evidence="3" id="KW-1133">Transmembrane helix</keyword>
<keyword evidence="3" id="KW-0812">Transmembrane</keyword>
<dbReference type="InterPro" id="IPR004629">
    <property type="entry name" value="WecG_TagA_CpsF"/>
</dbReference>
<dbReference type="OrthoDB" id="9808602at2"/>
<dbReference type="RefSeq" id="WP_058315376.1">
    <property type="nucleotide sequence ID" value="NZ_CYTO01000009.1"/>
</dbReference>
<evidence type="ECO:0000313" key="5">
    <source>
        <dbReference type="EMBL" id="CUK26495.1"/>
    </source>
</evidence>
<gene>
    <name evidence="5" type="primary">epsL_2</name>
    <name evidence="5" type="ORF">TA5114_02306</name>
</gene>
<dbReference type="InterPro" id="IPR003362">
    <property type="entry name" value="Bact_transf"/>
</dbReference>
<evidence type="ECO:0000313" key="6">
    <source>
        <dbReference type="Proteomes" id="UP000051184"/>
    </source>
</evidence>
<dbReference type="Proteomes" id="UP000051184">
    <property type="component" value="Unassembled WGS sequence"/>
</dbReference>
<reference evidence="6" key="1">
    <citation type="submission" date="2015-09" db="EMBL/GenBank/DDBJ databases">
        <authorList>
            <person name="Rodrigo-Torres Lidia"/>
            <person name="Arahal R.David."/>
        </authorList>
    </citation>
    <scope>NUCLEOTIDE SEQUENCE [LARGE SCALE GENOMIC DNA]</scope>
    <source>
        <strain evidence="6">CECT 5114</strain>
    </source>
</reference>
<comment type="similarity">
    <text evidence="1">Belongs to the bacterial sugar transferase family.</text>
</comment>
<dbReference type="GO" id="GO:0016780">
    <property type="term" value="F:phosphotransferase activity, for other substituted phosphate groups"/>
    <property type="evidence" value="ECO:0007669"/>
    <property type="project" value="TreeGrafter"/>
</dbReference>
<dbReference type="PANTHER" id="PTHR30576:SF10">
    <property type="entry name" value="SLL5057 PROTEIN"/>
    <property type="match status" value="1"/>
</dbReference>
<dbReference type="Pfam" id="PF02397">
    <property type="entry name" value="Bac_transf"/>
    <property type="match status" value="1"/>
</dbReference>
<keyword evidence="5" id="KW-0808">Transferase</keyword>
<dbReference type="STRING" id="1715691.TA5113_01133"/>
<dbReference type="NCBIfam" id="TIGR00696">
    <property type="entry name" value="wecG_tagA_cpsF"/>
    <property type="match status" value="1"/>
</dbReference>
<name>A0A0P1IZZ2_9RHOB</name>
<feature type="transmembrane region" description="Helical" evidence="3">
    <location>
        <begin position="239"/>
        <end position="256"/>
    </location>
</feature>
<feature type="transmembrane region" description="Helical" evidence="3">
    <location>
        <begin position="268"/>
        <end position="291"/>
    </location>
</feature>
<evidence type="ECO:0000259" key="4">
    <source>
        <dbReference type="Pfam" id="PF02397"/>
    </source>
</evidence>
<dbReference type="EMBL" id="CYUE01000020">
    <property type="protein sequence ID" value="CUK26495.1"/>
    <property type="molecule type" value="Genomic_DNA"/>
</dbReference>
<keyword evidence="6" id="KW-1185">Reference proteome</keyword>
<dbReference type="Pfam" id="PF03808">
    <property type="entry name" value="Glyco_tran_WecG"/>
    <property type="match status" value="1"/>
</dbReference>
<proteinExistence type="inferred from homology"/>
<dbReference type="AlphaFoldDB" id="A0A0P1IZZ2"/>
<protein>
    <submittedName>
        <fullName evidence="5">Putative sugar transferase EpsL</fullName>
        <ecNumber evidence="5">2.-.-.-</ecNumber>
    </submittedName>
</protein>
<dbReference type="EC" id="2.-.-.-" evidence="5"/>
<evidence type="ECO:0000256" key="1">
    <source>
        <dbReference type="ARBA" id="ARBA00006464"/>
    </source>
</evidence>
<dbReference type="CDD" id="cd06533">
    <property type="entry name" value="Glyco_transf_WecG_TagA"/>
    <property type="match status" value="1"/>
</dbReference>